<gene>
    <name evidence="3" type="ORF">SeLEV6574_g04142</name>
    <name evidence="2" type="ORF">SeMB42_g07196</name>
</gene>
<feature type="compositionally biased region" description="Low complexity" evidence="1">
    <location>
        <begin position="204"/>
        <end position="223"/>
    </location>
</feature>
<sequence>MSLVQPLDIVLIRERVFSLLPNATLSRIKCCSRSFYHHVKSYHSLRQATKLLIKLVINIKMPHLFESLTELKCIDHIFLPDGRPFLVFEPAAIQTSKLTMIPTHDHDGPLQFKVSRLEYTSNRGVSGAVDLSQTKLADLHLGGPGEKETWLYAHGFKLEVVCLGGVRTKLVGFSICRAFVECAFVYPMYTVDVATHVDNDALIGSSSSSSSSSSSDSGSSSSSDGGGGGGCSIRSTSSGTCYDSMRESPIDTVSQHLSAALNCSDLIFPIIRYSRLRITSRRIRDESPSPTVTNSNRRRLERYRYVPISRADQQNFVAMCWDYMLAIATETDVDGAAADVARSLLDHHTNAIRKMDTSVIKAFTTQRKAEELLAGMKLTHSKREATESRMMTRVAREFLSRPLSRTYLRCSGYKGDMEDHVHVYAYLSDLYAVACFANSFASPHLRAGDVPIVPVEKFQDWFVGGLLHV</sequence>
<name>A0A507CCV0_9FUNG</name>
<dbReference type="AlphaFoldDB" id="A0A507CCV0"/>
<feature type="region of interest" description="Disordered" evidence="1">
    <location>
        <begin position="204"/>
        <end position="232"/>
    </location>
</feature>
<evidence type="ECO:0000313" key="5">
    <source>
        <dbReference type="Proteomes" id="UP000320475"/>
    </source>
</evidence>
<dbReference type="Proteomes" id="UP000320475">
    <property type="component" value="Unassembled WGS sequence"/>
</dbReference>
<evidence type="ECO:0008006" key="6">
    <source>
        <dbReference type="Google" id="ProtNLM"/>
    </source>
</evidence>
<dbReference type="EMBL" id="QEAN01000474">
    <property type="protein sequence ID" value="TPX35385.1"/>
    <property type="molecule type" value="Genomic_DNA"/>
</dbReference>
<keyword evidence="4" id="KW-1185">Reference proteome</keyword>
<comment type="caution">
    <text evidence="2">The sequence shown here is derived from an EMBL/GenBank/DDBJ whole genome shotgun (WGS) entry which is preliminary data.</text>
</comment>
<dbReference type="VEuPathDB" id="FungiDB:SeMB42_g07196"/>
<dbReference type="EMBL" id="QEAM01000158">
    <property type="protein sequence ID" value="TPX45022.1"/>
    <property type="molecule type" value="Genomic_DNA"/>
</dbReference>
<dbReference type="Proteomes" id="UP000317494">
    <property type="component" value="Unassembled WGS sequence"/>
</dbReference>
<proteinExistence type="predicted"/>
<evidence type="ECO:0000313" key="4">
    <source>
        <dbReference type="Proteomes" id="UP000317494"/>
    </source>
</evidence>
<organism evidence="2 4">
    <name type="scientific">Synchytrium endobioticum</name>
    <dbReference type="NCBI Taxonomy" id="286115"/>
    <lineage>
        <taxon>Eukaryota</taxon>
        <taxon>Fungi</taxon>
        <taxon>Fungi incertae sedis</taxon>
        <taxon>Chytridiomycota</taxon>
        <taxon>Chytridiomycota incertae sedis</taxon>
        <taxon>Chytridiomycetes</taxon>
        <taxon>Synchytriales</taxon>
        <taxon>Synchytriaceae</taxon>
        <taxon>Synchytrium</taxon>
    </lineage>
</organism>
<dbReference type="OrthoDB" id="10526051at2759"/>
<protein>
    <recommendedName>
        <fullName evidence="6">F-box domain-containing protein</fullName>
    </recommendedName>
</protein>
<evidence type="ECO:0000256" key="1">
    <source>
        <dbReference type="SAM" id="MobiDB-lite"/>
    </source>
</evidence>
<evidence type="ECO:0000313" key="3">
    <source>
        <dbReference type="EMBL" id="TPX45022.1"/>
    </source>
</evidence>
<reference evidence="4 5" key="1">
    <citation type="journal article" date="2019" name="Sci. Rep.">
        <title>Comparative genomics of chytrid fungi reveal insights into the obligate biotrophic and pathogenic lifestyle of Synchytrium endobioticum.</title>
        <authorList>
            <person name="van de Vossenberg B.T.L.H."/>
            <person name="Warris S."/>
            <person name="Nguyen H.D.T."/>
            <person name="van Gent-Pelzer M.P.E."/>
            <person name="Joly D.L."/>
            <person name="van de Geest H.C."/>
            <person name="Bonants P.J.M."/>
            <person name="Smith D.S."/>
            <person name="Levesque C.A."/>
            <person name="van der Lee T.A.J."/>
        </authorList>
    </citation>
    <scope>NUCLEOTIDE SEQUENCE [LARGE SCALE GENOMIC DNA]</scope>
    <source>
        <strain evidence="3 5">LEV6574</strain>
        <strain evidence="2 4">MB42</strain>
    </source>
</reference>
<accession>A0A507CCV0</accession>
<evidence type="ECO:0000313" key="2">
    <source>
        <dbReference type="EMBL" id="TPX35385.1"/>
    </source>
</evidence>